<dbReference type="KEGG" id="hsk:H4317_04525"/>
<dbReference type="InterPro" id="IPR037053">
    <property type="entry name" value="Phage_tail_collar_dom_sf"/>
</dbReference>
<dbReference type="EMBL" id="CP060202">
    <property type="protein sequence ID" value="QNH63079.1"/>
    <property type="molecule type" value="Genomic_DNA"/>
</dbReference>
<evidence type="ECO:0000259" key="1">
    <source>
        <dbReference type="Pfam" id="PF07484"/>
    </source>
</evidence>
<dbReference type="Proteomes" id="UP000515489">
    <property type="component" value="Chromosome"/>
</dbReference>
<reference evidence="2 3" key="1">
    <citation type="submission" date="2020-08" db="EMBL/GenBank/DDBJ databases">
        <title>Hymenobacter sp. S2-20-2 genome sequencing.</title>
        <authorList>
            <person name="Jin L."/>
        </authorList>
    </citation>
    <scope>NUCLEOTIDE SEQUENCE [LARGE SCALE GENOMIC DNA]</scope>
    <source>
        <strain evidence="2 3">S2-20-2</strain>
    </source>
</reference>
<proteinExistence type="predicted"/>
<sequence>MDEPYIGEIRSIAFGYAPKNWAFCNGQLLPVNQYQALFSLLGTTYGGNGSTTFGLPNLQSRVAVGAGQGPGLQNYVLGQQAGNETVSLTPDQMPAHGHTITGTMQAGASADENGPIGNFPGGDASNHYSAGPKNATLGTANAVKGQTDAQGANQPHDNRQPYLATHFVIALQGIFPSRS</sequence>
<dbReference type="AlphaFoldDB" id="A0A7G7W9N6"/>
<keyword evidence="3" id="KW-1185">Reference proteome</keyword>
<gene>
    <name evidence="2" type="ORF">H4317_04525</name>
</gene>
<accession>A0A7G7W9N6</accession>
<dbReference type="RefSeq" id="WP_185888961.1">
    <property type="nucleotide sequence ID" value="NZ_CP060202.1"/>
</dbReference>
<name>A0A7G7W9N6_9BACT</name>
<feature type="domain" description="Phage tail collar" evidence="1">
    <location>
        <begin position="7"/>
        <end position="62"/>
    </location>
</feature>
<evidence type="ECO:0000313" key="2">
    <source>
        <dbReference type="EMBL" id="QNH63079.1"/>
    </source>
</evidence>
<dbReference type="InterPro" id="IPR011083">
    <property type="entry name" value="Phage_tail_collar_dom"/>
</dbReference>
<protein>
    <submittedName>
        <fullName evidence="2">Phage tail protein</fullName>
    </submittedName>
</protein>
<dbReference type="SUPFAM" id="SSF88874">
    <property type="entry name" value="Receptor-binding domain of short tail fibre protein gp12"/>
    <property type="match status" value="1"/>
</dbReference>
<organism evidence="2 3">
    <name type="scientific">Hymenobacter sediminicola</name>
    <dbReference type="NCBI Taxonomy" id="2761579"/>
    <lineage>
        <taxon>Bacteria</taxon>
        <taxon>Pseudomonadati</taxon>
        <taxon>Bacteroidota</taxon>
        <taxon>Cytophagia</taxon>
        <taxon>Cytophagales</taxon>
        <taxon>Hymenobacteraceae</taxon>
        <taxon>Hymenobacter</taxon>
    </lineage>
</organism>
<dbReference type="Gene3D" id="3.90.1340.10">
    <property type="entry name" value="Phage tail collar domain"/>
    <property type="match status" value="1"/>
</dbReference>
<evidence type="ECO:0000313" key="3">
    <source>
        <dbReference type="Proteomes" id="UP000515489"/>
    </source>
</evidence>
<dbReference type="Pfam" id="PF07484">
    <property type="entry name" value="Collar"/>
    <property type="match status" value="1"/>
</dbReference>